<accession>A0A1A9WXV5</accession>
<dbReference type="VEuPathDB" id="VectorBase:GBRI036615"/>
<dbReference type="EnsemblMetazoa" id="GBRI036615-RA">
    <property type="protein sequence ID" value="GBRI036615-PA"/>
    <property type="gene ID" value="GBRI036615"/>
</dbReference>
<reference evidence="3" key="2">
    <citation type="submission" date="2020-05" db="UniProtKB">
        <authorList>
            <consortium name="EnsemblMetazoa"/>
        </authorList>
    </citation>
    <scope>IDENTIFICATION</scope>
    <source>
        <strain evidence="3">IAEA</strain>
    </source>
</reference>
<dbReference type="GO" id="GO:0005886">
    <property type="term" value="C:plasma membrane"/>
    <property type="evidence" value="ECO:0007669"/>
    <property type="project" value="TreeGrafter"/>
</dbReference>
<evidence type="ECO:0000313" key="3">
    <source>
        <dbReference type="EnsemblMetazoa" id="GBRI036615-PA"/>
    </source>
</evidence>
<feature type="domain" description="O-acyltransferase WSD1 C-terminal" evidence="2">
    <location>
        <begin position="587"/>
        <end position="727"/>
    </location>
</feature>
<dbReference type="PANTHER" id="PTHR31650:SF23">
    <property type="entry name" value="GH11223P"/>
    <property type="match status" value="1"/>
</dbReference>
<keyword evidence="4" id="KW-1185">Reference proteome</keyword>
<sequence length="731" mass="85021">MVNKREHSEKLEIRFTKKEKTSATKITTTTTTMEKIFNKLKYLLKTLLCFTIACLLLPIILLSFMVAHYSNQMVYYVLSTKYPNLLISKSKKIRTLIDTPRNAGIFHFLLKIHGPCDFNKIRQFYEQYLTSARDKGGYLKFPKLRQQLVTCWGHYAWVKDSSSFNVNNHILLNTEVYRGRSVNDGNIQEFVSDLARKYIPSDLPQWQVIIIPTSMRVSTSIRDTDGSTDSVESDHYYVLLKIHHLIIAEEDDLHISEMLMLQDNSDQLVVEVGDTYRRTSRNQNLAYFVRKPQHIENLLRHIGQLIVNWWNKFIYEFESLETPDDCDRLKINCLSQLLSLLFIMLIQASVNWWKLRKIIKKRSLQYLKYGTNGSKFNQLLIQEAKRRNFSWKIAKNAILTSLHPVNLATNLATIIVQININGIILIPYHVYCELFALRELIFKGHTTLTSSYCGRLSIYLPLIIYAQIEFIKICWELFKAPVNIYEELFQYTTREPNILHMKSYSGRKIVSFSKSIDAQRLRQRLSFDEDIRESDFALACVAGAIYDYFRTYADSAPVPQTLNTTCRTIAKGYFTERLGDKSDNIGGVVFLQLPLKIPNRDHVKQIHSIIEKIRSKQVMVYLASMGQTKHDMITALLPRVLTKICINYFSFNFPVTITKIHGENSEFQTLWGQQVDDVLLFRPPQSKTCLSLNIHRFGDKYRLAIMADTELGPDHSQISRSFENYMENATL</sequence>
<dbReference type="STRING" id="37001.A0A1A9WXV5"/>
<feature type="transmembrane region" description="Helical" evidence="1">
    <location>
        <begin position="42"/>
        <end position="66"/>
    </location>
</feature>
<dbReference type="PANTHER" id="PTHR31650">
    <property type="entry name" value="O-ACYLTRANSFERASE (WSD1-LIKE) FAMILY PROTEIN"/>
    <property type="match status" value="1"/>
</dbReference>
<dbReference type="Proteomes" id="UP000091820">
    <property type="component" value="Unassembled WGS sequence"/>
</dbReference>
<dbReference type="AlphaFoldDB" id="A0A1A9WXV5"/>
<proteinExistence type="predicted"/>
<keyword evidence="1" id="KW-1133">Transmembrane helix</keyword>
<dbReference type="InterPro" id="IPR045034">
    <property type="entry name" value="O-acyltransferase_WSD1-like"/>
</dbReference>
<evidence type="ECO:0000313" key="4">
    <source>
        <dbReference type="Proteomes" id="UP000091820"/>
    </source>
</evidence>
<reference evidence="4" key="1">
    <citation type="submission" date="2014-03" db="EMBL/GenBank/DDBJ databases">
        <authorList>
            <person name="Aksoy S."/>
            <person name="Warren W."/>
            <person name="Wilson R.K."/>
        </authorList>
    </citation>
    <scope>NUCLEOTIDE SEQUENCE [LARGE SCALE GENOMIC DNA]</scope>
    <source>
        <strain evidence="4">IAEA</strain>
    </source>
</reference>
<evidence type="ECO:0000259" key="2">
    <source>
        <dbReference type="Pfam" id="PF06974"/>
    </source>
</evidence>
<keyword evidence="1" id="KW-0472">Membrane</keyword>
<protein>
    <recommendedName>
        <fullName evidence="2">O-acyltransferase WSD1 C-terminal domain-containing protein</fullName>
    </recommendedName>
</protein>
<dbReference type="Pfam" id="PF06974">
    <property type="entry name" value="WS_DGAT_C"/>
    <property type="match status" value="1"/>
</dbReference>
<name>A0A1A9WXV5_9MUSC</name>
<organism evidence="3 4">
    <name type="scientific">Glossina brevipalpis</name>
    <dbReference type="NCBI Taxonomy" id="37001"/>
    <lineage>
        <taxon>Eukaryota</taxon>
        <taxon>Metazoa</taxon>
        <taxon>Ecdysozoa</taxon>
        <taxon>Arthropoda</taxon>
        <taxon>Hexapoda</taxon>
        <taxon>Insecta</taxon>
        <taxon>Pterygota</taxon>
        <taxon>Neoptera</taxon>
        <taxon>Endopterygota</taxon>
        <taxon>Diptera</taxon>
        <taxon>Brachycera</taxon>
        <taxon>Muscomorpha</taxon>
        <taxon>Hippoboscoidea</taxon>
        <taxon>Glossinidae</taxon>
        <taxon>Glossina</taxon>
    </lineage>
</organism>
<keyword evidence="1" id="KW-0812">Transmembrane</keyword>
<dbReference type="GO" id="GO:0019432">
    <property type="term" value="P:triglyceride biosynthetic process"/>
    <property type="evidence" value="ECO:0007669"/>
    <property type="project" value="TreeGrafter"/>
</dbReference>
<dbReference type="GO" id="GO:0008374">
    <property type="term" value="F:O-acyltransferase activity"/>
    <property type="evidence" value="ECO:0007669"/>
    <property type="project" value="InterPro"/>
</dbReference>
<evidence type="ECO:0000256" key="1">
    <source>
        <dbReference type="SAM" id="Phobius"/>
    </source>
</evidence>
<dbReference type="InterPro" id="IPR009721">
    <property type="entry name" value="O-acyltransferase_WSD1_C"/>
</dbReference>